<feature type="transmembrane region" description="Helical" evidence="1">
    <location>
        <begin position="344"/>
        <end position="367"/>
    </location>
</feature>
<feature type="transmembrane region" description="Helical" evidence="1">
    <location>
        <begin position="175"/>
        <end position="197"/>
    </location>
</feature>
<dbReference type="EMBL" id="QWEZ01000002">
    <property type="protein sequence ID" value="RRJ83040.1"/>
    <property type="molecule type" value="Genomic_DNA"/>
</dbReference>
<keyword evidence="1" id="KW-0812">Transmembrane</keyword>
<name>A0A3P3VK08_9GAMM</name>
<reference evidence="2 3" key="1">
    <citation type="submission" date="2018-08" db="EMBL/GenBank/DDBJ databases">
        <authorList>
            <person name="Khan S.A."/>
        </authorList>
    </citation>
    <scope>NUCLEOTIDE SEQUENCE [LARGE SCALE GENOMIC DNA]</scope>
    <source>
        <strain evidence="2 3">GTF-13</strain>
    </source>
</reference>
<gene>
    <name evidence="2" type="ORF">D0544_14455</name>
</gene>
<feature type="transmembrane region" description="Helical" evidence="1">
    <location>
        <begin position="135"/>
        <end position="155"/>
    </location>
</feature>
<dbReference type="AlphaFoldDB" id="A0A3P3VK08"/>
<keyword evidence="3" id="KW-1185">Reference proteome</keyword>
<keyword evidence="1" id="KW-1133">Transmembrane helix</keyword>
<reference evidence="2 3" key="2">
    <citation type="submission" date="2018-12" db="EMBL/GenBank/DDBJ databases">
        <title>Simiduia agarivorans gen. nov., sp. nov., a marine, agarolytic bacterium isolated from shallow coastal water from Keelung, Taiwan.</title>
        <authorList>
            <person name="Shieh W.Y."/>
        </authorList>
    </citation>
    <scope>NUCLEOTIDE SEQUENCE [LARGE SCALE GENOMIC DNA]</scope>
    <source>
        <strain evidence="2 3">GTF-13</strain>
    </source>
</reference>
<feature type="transmembrane region" description="Helical" evidence="1">
    <location>
        <begin position="379"/>
        <end position="400"/>
    </location>
</feature>
<feature type="transmembrane region" description="Helical" evidence="1">
    <location>
        <begin position="266"/>
        <end position="284"/>
    </location>
</feature>
<keyword evidence="1" id="KW-0472">Membrane</keyword>
<dbReference type="Proteomes" id="UP000280792">
    <property type="component" value="Unassembled WGS sequence"/>
</dbReference>
<feature type="transmembrane region" description="Helical" evidence="1">
    <location>
        <begin position="95"/>
        <end position="114"/>
    </location>
</feature>
<proteinExistence type="predicted"/>
<evidence type="ECO:0000256" key="1">
    <source>
        <dbReference type="SAM" id="Phobius"/>
    </source>
</evidence>
<evidence type="ECO:0000313" key="3">
    <source>
        <dbReference type="Proteomes" id="UP000280792"/>
    </source>
</evidence>
<protein>
    <submittedName>
        <fullName evidence="2">Uncharacterized protein</fullName>
    </submittedName>
</protein>
<feature type="transmembrane region" description="Helical" evidence="1">
    <location>
        <begin position="244"/>
        <end position="261"/>
    </location>
</feature>
<evidence type="ECO:0000313" key="2">
    <source>
        <dbReference type="EMBL" id="RRJ83040.1"/>
    </source>
</evidence>
<comment type="caution">
    <text evidence="2">The sequence shown here is derived from an EMBL/GenBank/DDBJ whole genome shotgun (WGS) entry which is preliminary data.</text>
</comment>
<organism evidence="2 3">
    <name type="scientific">Aestuariirhabdus litorea</name>
    <dbReference type="NCBI Taxonomy" id="2528527"/>
    <lineage>
        <taxon>Bacteria</taxon>
        <taxon>Pseudomonadati</taxon>
        <taxon>Pseudomonadota</taxon>
        <taxon>Gammaproteobacteria</taxon>
        <taxon>Oceanospirillales</taxon>
        <taxon>Aestuariirhabdaceae</taxon>
        <taxon>Aestuariirhabdus</taxon>
    </lineage>
</organism>
<feature type="transmembrane region" description="Helical" evidence="1">
    <location>
        <begin position="204"/>
        <end position="224"/>
    </location>
</feature>
<feature type="transmembrane region" description="Helical" evidence="1">
    <location>
        <begin position="12"/>
        <end position="32"/>
    </location>
</feature>
<feature type="transmembrane region" description="Helical" evidence="1">
    <location>
        <begin position="420"/>
        <end position="438"/>
    </location>
</feature>
<accession>A0A3P3VK08</accession>
<sequence>MVGSDVNPESSWLRRAPGLAGALILCGLLLVMASSLGLAVPLALASIVYWGAVVLLWPRLGKRNRVQTLLLLAAGGGTLLWSLRRGAELDLPQLLAGNSSLISMLVAVSFLALISRPEQEAGERLPRGKRAVASTLLAVHLFGAVINLSSIFIIGDRIARQLRLTPAQVVVLVRGFSAAAFWSPFFAAMAVALSYAPEASLPRLWLVGMPLAAAALLLTGWQLSRGDKGPVAEFTGYPMHYGGLWLPLSLAAAVFIARVIYPALSVLTLITLLAPLLALLVLVARRAGVVVRVSNHCRQRLPQMGNELALFQAAGVLGYGLERLSGTFASQFPLQQFGALEASIAYLGIVLVSILGVHPIISIALVGSLLAPLQPDHSLLALVFLSAWALGSVVGPLSGMNLGVQGRYGVDSFQIMRMNLGYTVLMSALVVVAIYWLAPSAP</sequence>
<feature type="transmembrane region" description="Helical" evidence="1">
    <location>
        <begin position="38"/>
        <end position="57"/>
    </location>
</feature>